<gene>
    <name evidence="1" type="primary">g5523</name>
    <name evidence="1" type="ORF">VP750_LOCUS4724</name>
</gene>
<proteinExistence type="predicted"/>
<keyword evidence="2" id="KW-1185">Reference proteome</keyword>
<comment type="caution">
    <text evidence="1">The sequence shown here is derived from an EMBL/GenBank/DDBJ whole genome shotgun (WGS) entry which is preliminary data.</text>
</comment>
<name>A0ABP1FX00_9CHLO</name>
<evidence type="ECO:0000313" key="2">
    <source>
        <dbReference type="Proteomes" id="UP001497392"/>
    </source>
</evidence>
<reference evidence="1 2" key="1">
    <citation type="submission" date="2024-06" db="EMBL/GenBank/DDBJ databases">
        <authorList>
            <person name="Kraege A."/>
            <person name="Thomma B."/>
        </authorList>
    </citation>
    <scope>NUCLEOTIDE SEQUENCE [LARGE SCALE GENOMIC DNA]</scope>
</reference>
<evidence type="ECO:0000313" key="1">
    <source>
        <dbReference type="EMBL" id="CAL5223065.1"/>
    </source>
</evidence>
<accession>A0ABP1FX00</accession>
<protein>
    <submittedName>
        <fullName evidence="1">G5523 protein</fullName>
    </submittedName>
</protein>
<organism evidence="1 2">
    <name type="scientific">Coccomyxa viridis</name>
    <dbReference type="NCBI Taxonomy" id="1274662"/>
    <lineage>
        <taxon>Eukaryota</taxon>
        <taxon>Viridiplantae</taxon>
        <taxon>Chlorophyta</taxon>
        <taxon>core chlorophytes</taxon>
        <taxon>Trebouxiophyceae</taxon>
        <taxon>Trebouxiophyceae incertae sedis</taxon>
        <taxon>Coccomyxaceae</taxon>
        <taxon>Coccomyxa</taxon>
    </lineage>
</organism>
<sequence>MGSDGHQVLDLRHFKDLLWLHTGKGCYTGGFDFAVVPHAVPEEDVASHIRVGFVHHWSGMSKDRYAAALQSSQDCSTGRVDEDWLEGSHARAILALLAARCEQEEEAPLDVVVTDGVVFDLLRSRCDGSDVLVYYGLK</sequence>
<dbReference type="EMBL" id="CAXHTA020000008">
    <property type="protein sequence ID" value="CAL5223065.1"/>
    <property type="molecule type" value="Genomic_DNA"/>
</dbReference>
<dbReference type="Proteomes" id="UP001497392">
    <property type="component" value="Unassembled WGS sequence"/>
</dbReference>